<evidence type="ECO:0000313" key="5">
    <source>
        <dbReference type="EMBL" id="TYC50115.1"/>
    </source>
</evidence>
<evidence type="ECO:0000256" key="3">
    <source>
        <dbReference type="ARBA" id="ARBA00022840"/>
    </source>
</evidence>
<dbReference type="AlphaFoldDB" id="A0A6C2CAP6"/>
<dbReference type="SUPFAM" id="SSF52540">
    <property type="entry name" value="P-loop containing nucleoside triphosphate hydrolases"/>
    <property type="match status" value="1"/>
</dbReference>
<dbReference type="GO" id="GO:0016887">
    <property type="term" value="F:ATP hydrolysis activity"/>
    <property type="evidence" value="ECO:0007669"/>
    <property type="project" value="TreeGrafter"/>
</dbReference>
<evidence type="ECO:0000256" key="2">
    <source>
        <dbReference type="ARBA" id="ARBA00022741"/>
    </source>
</evidence>
<reference evidence="5 6" key="1">
    <citation type="submission" date="2019-01" db="EMBL/GenBank/DDBJ databases">
        <title>Weissella sp. nov., a novel lactic acid bacterium isolated from animal feces.</title>
        <authorList>
            <person name="Wang L.-T."/>
        </authorList>
    </citation>
    <scope>NUCLEOTIDE SEQUENCE [LARGE SCALE GENOMIC DNA]</scope>
    <source>
        <strain evidence="5 6">8H-2</strain>
    </source>
</reference>
<protein>
    <submittedName>
        <fullName evidence="5">Competence protein ComG</fullName>
    </submittedName>
</protein>
<dbReference type="CDD" id="cd01129">
    <property type="entry name" value="PulE-GspE-like"/>
    <property type="match status" value="1"/>
</dbReference>
<sequence>MEWSERFSGYMDTAIQQRASDLYLIPGVAGYRLMLANGMRFEQLATLLQSEGQQLIQYIKYQAQMDIGECRRPQVGGWAFTSERYMIRLRVAAVATVSGLESLVVRLLFPLAMTELNWQRRADFRRLCQTLSSQQGLVLLAGQMGSGKTTTLHAALNELAEERLILTIEEPVELFNSNYIQLEVNHAADLTYHALLRIALRQRANVIMIGEIRDQDTAKLAIEAALSGHLVVSTIHARSTRGIWLRLLDLGVQEQQLTEVIVGMGYQRLIFQEGRAVVDLDFAGFQMTRQLLKQKKDFAYEIHQT</sequence>
<comment type="similarity">
    <text evidence="1">Belongs to the GSP E family.</text>
</comment>
<dbReference type="OrthoDB" id="9808272at2"/>
<dbReference type="Gene3D" id="3.40.50.300">
    <property type="entry name" value="P-loop containing nucleotide triphosphate hydrolases"/>
    <property type="match status" value="1"/>
</dbReference>
<dbReference type="GO" id="GO:0005524">
    <property type="term" value="F:ATP binding"/>
    <property type="evidence" value="ECO:0007669"/>
    <property type="project" value="UniProtKB-KW"/>
</dbReference>
<dbReference type="PANTHER" id="PTHR30258:SF2">
    <property type="entry name" value="COMG OPERON PROTEIN 1"/>
    <property type="match status" value="1"/>
</dbReference>
<keyword evidence="3" id="KW-0067">ATP-binding</keyword>
<evidence type="ECO:0000313" key="6">
    <source>
        <dbReference type="Proteomes" id="UP000371977"/>
    </source>
</evidence>
<feature type="domain" description="Bacterial type II secretion system protein E" evidence="4">
    <location>
        <begin position="11"/>
        <end position="271"/>
    </location>
</feature>
<evidence type="ECO:0000256" key="1">
    <source>
        <dbReference type="ARBA" id="ARBA00006611"/>
    </source>
</evidence>
<proteinExistence type="inferred from homology"/>
<dbReference type="Pfam" id="PF00437">
    <property type="entry name" value="T2SSE"/>
    <property type="match status" value="1"/>
</dbReference>
<organism evidence="5 6">
    <name type="scientific">Weissella muntiaci</name>
    <dbReference type="NCBI Taxonomy" id="2508881"/>
    <lineage>
        <taxon>Bacteria</taxon>
        <taxon>Bacillati</taxon>
        <taxon>Bacillota</taxon>
        <taxon>Bacilli</taxon>
        <taxon>Lactobacillales</taxon>
        <taxon>Lactobacillaceae</taxon>
        <taxon>Weissella</taxon>
    </lineage>
</organism>
<dbReference type="InterPro" id="IPR027417">
    <property type="entry name" value="P-loop_NTPase"/>
</dbReference>
<keyword evidence="6" id="KW-1185">Reference proteome</keyword>
<comment type="caution">
    <text evidence="5">The sequence shown here is derived from an EMBL/GenBank/DDBJ whole genome shotgun (WGS) entry which is preliminary data.</text>
</comment>
<gene>
    <name evidence="5" type="ORF">ESZ50_03425</name>
</gene>
<evidence type="ECO:0000259" key="4">
    <source>
        <dbReference type="Pfam" id="PF00437"/>
    </source>
</evidence>
<dbReference type="EMBL" id="SDGZ01000010">
    <property type="protein sequence ID" value="TYC50115.1"/>
    <property type="molecule type" value="Genomic_DNA"/>
</dbReference>
<keyword evidence="2" id="KW-0547">Nucleotide-binding</keyword>
<accession>A0A6C2CAP6</accession>
<dbReference type="InterPro" id="IPR001482">
    <property type="entry name" value="T2SS/T4SS_dom"/>
</dbReference>
<dbReference type="GO" id="GO:0005886">
    <property type="term" value="C:plasma membrane"/>
    <property type="evidence" value="ECO:0007669"/>
    <property type="project" value="TreeGrafter"/>
</dbReference>
<dbReference type="Proteomes" id="UP000371977">
    <property type="component" value="Unassembled WGS sequence"/>
</dbReference>
<dbReference type="Gene3D" id="3.30.450.90">
    <property type="match status" value="1"/>
</dbReference>
<dbReference type="PANTHER" id="PTHR30258">
    <property type="entry name" value="TYPE II SECRETION SYSTEM PROTEIN GSPE-RELATED"/>
    <property type="match status" value="1"/>
</dbReference>
<dbReference type="RefSeq" id="WP_148622197.1">
    <property type="nucleotide sequence ID" value="NZ_SDGZ01000010.1"/>
</dbReference>
<name>A0A6C2CAP6_9LACO</name>